<feature type="non-terminal residue" evidence="1">
    <location>
        <position position="1"/>
    </location>
</feature>
<name>A0A367IY32_RHIAZ</name>
<proteinExistence type="predicted"/>
<evidence type="ECO:0000313" key="2">
    <source>
        <dbReference type="Proteomes" id="UP000252139"/>
    </source>
</evidence>
<reference evidence="1 2" key="1">
    <citation type="journal article" date="2018" name="G3 (Bethesda)">
        <title>Phylogenetic and Phylogenomic Definition of Rhizopus Species.</title>
        <authorList>
            <person name="Gryganskyi A.P."/>
            <person name="Golan J."/>
            <person name="Dolatabadi S."/>
            <person name="Mondo S."/>
            <person name="Robb S."/>
            <person name="Idnurm A."/>
            <person name="Muszewska A."/>
            <person name="Steczkiewicz K."/>
            <person name="Masonjones S."/>
            <person name="Liao H.L."/>
            <person name="Gajdeczka M.T."/>
            <person name="Anike F."/>
            <person name="Vuek A."/>
            <person name="Anishchenko I.M."/>
            <person name="Voigt K."/>
            <person name="de Hoog G.S."/>
            <person name="Smith M.E."/>
            <person name="Heitman J."/>
            <person name="Vilgalys R."/>
            <person name="Stajich J.E."/>
        </authorList>
    </citation>
    <scope>NUCLEOTIDE SEQUENCE [LARGE SCALE GENOMIC DNA]</scope>
    <source>
        <strain evidence="1 2">CBS 357.93</strain>
    </source>
</reference>
<protein>
    <submittedName>
        <fullName evidence="1">Uncharacterized protein</fullName>
    </submittedName>
</protein>
<gene>
    <name evidence="1" type="ORF">CU097_005887</name>
</gene>
<comment type="caution">
    <text evidence="1">The sequence shown here is derived from an EMBL/GenBank/DDBJ whole genome shotgun (WGS) entry which is preliminary data.</text>
</comment>
<dbReference type="AlphaFoldDB" id="A0A367IY32"/>
<dbReference type="Proteomes" id="UP000252139">
    <property type="component" value="Unassembled WGS sequence"/>
</dbReference>
<sequence>QSSADFLIWLGSNGFDVGHPEEEKKAIIYMCFVLTDFVCQLSEVSTEECIRFFESEDKGKRCFADGIGYIVLTTTTSFADTSHWAFLRLREARIPRSFQAKLDEQRALDEVLEAEVLD</sequence>
<keyword evidence="2" id="KW-1185">Reference proteome</keyword>
<accession>A0A367IY32</accession>
<organism evidence="1 2">
    <name type="scientific">Rhizopus azygosporus</name>
    <name type="common">Rhizopus microsporus var. azygosporus</name>
    <dbReference type="NCBI Taxonomy" id="86630"/>
    <lineage>
        <taxon>Eukaryota</taxon>
        <taxon>Fungi</taxon>
        <taxon>Fungi incertae sedis</taxon>
        <taxon>Mucoromycota</taxon>
        <taxon>Mucoromycotina</taxon>
        <taxon>Mucoromycetes</taxon>
        <taxon>Mucorales</taxon>
        <taxon>Mucorineae</taxon>
        <taxon>Rhizopodaceae</taxon>
        <taxon>Rhizopus</taxon>
    </lineage>
</organism>
<dbReference type="EMBL" id="PJQL01003030">
    <property type="protein sequence ID" value="RCH82391.1"/>
    <property type="molecule type" value="Genomic_DNA"/>
</dbReference>
<evidence type="ECO:0000313" key="1">
    <source>
        <dbReference type="EMBL" id="RCH82391.1"/>
    </source>
</evidence>